<dbReference type="Pfam" id="PF03729">
    <property type="entry name" value="DUF308"/>
    <property type="match status" value="1"/>
</dbReference>
<dbReference type="PANTHER" id="PTHR34989:SF1">
    <property type="entry name" value="PROTEIN HDED"/>
    <property type="match status" value="1"/>
</dbReference>
<comment type="caution">
    <text evidence="2">The sequence shown here is derived from an EMBL/GenBank/DDBJ whole genome shotgun (WGS) entry which is preliminary data.</text>
</comment>
<name>A0A2A4CMK1_9RHOB</name>
<accession>A0A2A4CMK1</accession>
<dbReference type="InterPro" id="IPR005325">
    <property type="entry name" value="DUF308_memb"/>
</dbReference>
<keyword evidence="1" id="KW-0472">Membrane</keyword>
<dbReference type="Proteomes" id="UP000243507">
    <property type="component" value="Unassembled WGS sequence"/>
</dbReference>
<evidence type="ECO:0000256" key="1">
    <source>
        <dbReference type="SAM" id="Phobius"/>
    </source>
</evidence>
<evidence type="ECO:0000313" key="3">
    <source>
        <dbReference type="Proteomes" id="UP000243507"/>
    </source>
</evidence>
<feature type="transmembrane region" description="Helical" evidence="1">
    <location>
        <begin position="39"/>
        <end position="56"/>
    </location>
</feature>
<protein>
    <recommendedName>
        <fullName evidence="4">Acid-resistance membrane protein</fullName>
    </recommendedName>
</protein>
<evidence type="ECO:0000313" key="2">
    <source>
        <dbReference type="EMBL" id="PCD75697.1"/>
    </source>
</evidence>
<evidence type="ECO:0008006" key="4">
    <source>
        <dbReference type="Google" id="ProtNLM"/>
    </source>
</evidence>
<sequence>MVMKGWIWWLIAGLLSLLGGVFALANPLAATLTAELLTGYLFVAVGAMMLVSIFWDTEWGSRILSLLLGFGLVVLGFSLVANPLKGVLSLTLLVAVIMLIVGGFRLILAFSASDSRVRVFLILAGAVSLLLGAMILLNFPWSAAVVLGILLAIELISNGVLLIAISLLGRSEKK</sequence>
<keyword evidence="1" id="KW-1133">Transmembrane helix</keyword>
<dbReference type="InterPro" id="IPR052712">
    <property type="entry name" value="Acid_resist_chaperone_HdeD"/>
</dbReference>
<dbReference type="OrthoDB" id="5678253at2"/>
<feature type="transmembrane region" description="Helical" evidence="1">
    <location>
        <begin position="145"/>
        <end position="168"/>
    </location>
</feature>
<organism evidence="2 3">
    <name type="scientific">Pseudothioclava arenosa</name>
    <dbReference type="NCBI Taxonomy" id="1795308"/>
    <lineage>
        <taxon>Bacteria</taxon>
        <taxon>Pseudomonadati</taxon>
        <taxon>Pseudomonadota</taxon>
        <taxon>Alphaproteobacteria</taxon>
        <taxon>Rhodobacterales</taxon>
        <taxon>Paracoccaceae</taxon>
        <taxon>Pseudothioclava</taxon>
    </lineage>
</organism>
<keyword evidence="3" id="KW-1185">Reference proteome</keyword>
<gene>
    <name evidence="2" type="ORF">CLN94_12325</name>
</gene>
<dbReference type="AlphaFoldDB" id="A0A2A4CMK1"/>
<reference evidence="2 3" key="1">
    <citation type="submission" date="2017-09" db="EMBL/GenBank/DDBJ databases">
        <title>A multilocus sequence analysis scheme for characterization of bacteria in the genus Thioclava.</title>
        <authorList>
            <person name="Liu Y."/>
            <person name="Shao Z."/>
        </authorList>
    </citation>
    <scope>NUCLEOTIDE SEQUENCE [LARGE SCALE GENOMIC DNA]</scope>
    <source>
        <strain evidence="2 3">CAU 1312</strain>
    </source>
</reference>
<feature type="transmembrane region" description="Helical" evidence="1">
    <location>
        <begin position="87"/>
        <end position="108"/>
    </location>
</feature>
<dbReference type="GO" id="GO:0005886">
    <property type="term" value="C:plasma membrane"/>
    <property type="evidence" value="ECO:0007669"/>
    <property type="project" value="TreeGrafter"/>
</dbReference>
<dbReference type="PANTHER" id="PTHR34989">
    <property type="entry name" value="PROTEIN HDED"/>
    <property type="match status" value="1"/>
</dbReference>
<dbReference type="EMBL" id="NTJD01000010">
    <property type="protein sequence ID" value="PCD75697.1"/>
    <property type="molecule type" value="Genomic_DNA"/>
</dbReference>
<proteinExistence type="predicted"/>
<feature type="transmembrane region" description="Helical" evidence="1">
    <location>
        <begin position="120"/>
        <end position="139"/>
    </location>
</feature>
<feature type="transmembrane region" description="Helical" evidence="1">
    <location>
        <begin position="63"/>
        <end position="81"/>
    </location>
</feature>
<keyword evidence="1" id="KW-0812">Transmembrane</keyword>